<dbReference type="PRINTS" id="PR00463">
    <property type="entry name" value="EP450I"/>
</dbReference>
<keyword evidence="6 8" id="KW-0503">Monooxygenase</keyword>
<keyword evidence="4 8" id="KW-0560">Oxidoreductase</keyword>
<accession>A0A8B6BK42</accession>
<proteinExistence type="inferred from homology"/>
<keyword evidence="9" id="KW-0732">Signal</keyword>
<dbReference type="InterPro" id="IPR002401">
    <property type="entry name" value="Cyt_P450_E_grp-I"/>
</dbReference>
<dbReference type="EMBL" id="UYJE01000260">
    <property type="protein sequence ID" value="VDH91743.1"/>
    <property type="molecule type" value="Genomic_DNA"/>
</dbReference>
<dbReference type="PRINTS" id="PR00385">
    <property type="entry name" value="P450"/>
</dbReference>
<evidence type="ECO:0000256" key="7">
    <source>
        <dbReference type="PIRSR" id="PIRSR602401-1"/>
    </source>
</evidence>
<organism evidence="10 11">
    <name type="scientific">Mytilus galloprovincialis</name>
    <name type="common">Mediterranean mussel</name>
    <dbReference type="NCBI Taxonomy" id="29158"/>
    <lineage>
        <taxon>Eukaryota</taxon>
        <taxon>Metazoa</taxon>
        <taxon>Spiralia</taxon>
        <taxon>Lophotrochozoa</taxon>
        <taxon>Mollusca</taxon>
        <taxon>Bivalvia</taxon>
        <taxon>Autobranchia</taxon>
        <taxon>Pteriomorphia</taxon>
        <taxon>Mytilida</taxon>
        <taxon>Mytiloidea</taxon>
        <taxon>Mytilidae</taxon>
        <taxon>Mytilinae</taxon>
        <taxon>Mytilus</taxon>
    </lineage>
</organism>
<evidence type="ECO:0000313" key="11">
    <source>
        <dbReference type="Proteomes" id="UP000596742"/>
    </source>
</evidence>
<keyword evidence="11" id="KW-1185">Reference proteome</keyword>
<evidence type="ECO:0000256" key="3">
    <source>
        <dbReference type="ARBA" id="ARBA00022723"/>
    </source>
</evidence>
<dbReference type="InterPro" id="IPR017972">
    <property type="entry name" value="Cyt_P450_CS"/>
</dbReference>
<evidence type="ECO:0000256" key="6">
    <source>
        <dbReference type="ARBA" id="ARBA00023033"/>
    </source>
</evidence>
<dbReference type="Gene3D" id="1.10.630.10">
    <property type="entry name" value="Cytochrome P450"/>
    <property type="match status" value="1"/>
</dbReference>
<dbReference type="Proteomes" id="UP000596742">
    <property type="component" value="Unassembled WGS sequence"/>
</dbReference>
<gene>
    <name evidence="10" type="ORF">MGAL_10B060396</name>
</gene>
<dbReference type="InterPro" id="IPR001128">
    <property type="entry name" value="Cyt_P450"/>
</dbReference>
<sequence>MLDLISIIIIVVLLIVDYYKKDKKTEHTWQCLENNLPPGENGLPVIGETFQFLLKKGQFFKEKAAIYGQIYRTHLFGKPTVRVTGKENVRKILYGENKIVRSSYPTSVKKLVGCNGLTFTSGLVHDNRKKHLMQFLRTDFVNQHVSGLSEFVKERLQHWCNHSSINLYVETKTLITEIAAKFLISSDIDKSMTERLVPLYEDFTSNLFTIPINIPGFGFHKALKSKEKLKVLFKEALLSNRDRSLGRFPAVLKAYGASLDKDTFDEDAFLDGVLELLWNASETTSSSVFCSVYLLNKHPDVVSKIKAELVENEITSGSTESLNHKQLQSLKYVDTVVKELLRVLPPIGGAYREVIEEFYVGGYTIPKDWTVICGIRETQENDKSSDDPLCFNPDRWNEKNSSNIPFYTFGGGKRICPGQAFAKQVLKLFIVELVRNVEWTISNEDCELIYFPTPQPKHIMKASFHRLRKFDQL</sequence>
<keyword evidence="5 7" id="KW-0408">Iron</keyword>
<dbReference type="GO" id="GO:0004497">
    <property type="term" value="F:monooxygenase activity"/>
    <property type="evidence" value="ECO:0007669"/>
    <property type="project" value="UniProtKB-KW"/>
</dbReference>
<protein>
    <submittedName>
        <fullName evidence="10">Cytochrome P450, family 26, subfamily A</fullName>
    </submittedName>
</protein>
<evidence type="ECO:0000256" key="9">
    <source>
        <dbReference type="SAM" id="SignalP"/>
    </source>
</evidence>
<dbReference type="GO" id="GO:0016125">
    <property type="term" value="P:sterol metabolic process"/>
    <property type="evidence" value="ECO:0007669"/>
    <property type="project" value="TreeGrafter"/>
</dbReference>
<dbReference type="InterPro" id="IPR036396">
    <property type="entry name" value="Cyt_P450_sf"/>
</dbReference>
<keyword evidence="2 7" id="KW-0349">Heme</keyword>
<dbReference type="OrthoDB" id="1372046at2759"/>
<dbReference type="GO" id="GO:0020037">
    <property type="term" value="F:heme binding"/>
    <property type="evidence" value="ECO:0007669"/>
    <property type="project" value="InterPro"/>
</dbReference>
<dbReference type="Pfam" id="PF00067">
    <property type="entry name" value="p450"/>
    <property type="match status" value="1"/>
</dbReference>
<comment type="cofactor">
    <cofactor evidence="7">
        <name>heme</name>
        <dbReference type="ChEBI" id="CHEBI:30413"/>
    </cofactor>
</comment>
<comment type="caution">
    <text evidence="10">The sequence shown here is derived from an EMBL/GenBank/DDBJ whole genome shotgun (WGS) entry which is preliminary data.</text>
</comment>
<reference evidence="10" key="1">
    <citation type="submission" date="2018-11" db="EMBL/GenBank/DDBJ databases">
        <authorList>
            <person name="Alioto T."/>
            <person name="Alioto T."/>
        </authorList>
    </citation>
    <scope>NUCLEOTIDE SEQUENCE</scope>
</reference>
<evidence type="ECO:0000256" key="8">
    <source>
        <dbReference type="RuleBase" id="RU000461"/>
    </source>
</evidence>
<name>A0A8B6BK42_MYTGA</name>
<comment type="similarity">
    <text evidence="1 8">Belongs to the cytochrome P450 family.</text>
</comment>
<dbReference type="PANTHER" id="PTHR24286">
    <property type="entry name" value="CYTOCHROME P450 26"/>
    <property type="match status" value="1"/>
</dbReference>
<feature type="binding site" description="axial binding residue" evidence="7">
    <location>
        <position position="416"/>
    </location>
    <ligand>
        <name>heme</name>
        <dbReference type="ChEBI" id="CHEBI:30413"/>
    </ligand>
    <ligandPart>
        <name>Fe</name>
        <dbReference type="ChEBI" id="CHEBI:18248"/>
    </ligandPart>
</feature>
<feature type="chain" id="PRO_5032617806" evidence="9">
    <location>
        <begin position="19"/>
        <end position="473"/>
    </location>
</feature>
<dbReference type="GO" id="GO:0005506">
    <property type="term" value="F:iron ion binding"/>
    <property type="evidence" value="ECO:0007669"/>
    <property type="project" value="InterPro"/>
</dbReference>
<evidence type="ECO:0000256" key="1">
    <source>
        <dbReference type="ARBA" id="ARBA00010617"/>
    </source>
</evidence>
<dbReference type="GO" id="GO:0016705">
    <property type="term" value="F:oxidoreductase activity, acting on paired donors, with incorporation or reduction of molecular oxygen"/>
    <property type="evidence" value="ECO:0007669"/>
    <property type="project" value="InterPro"/>
</dbReference>
<dbReference type="SUPFAM" id="SSF48264">
    <property type="entry name" value="Cytochrome P450"/>
    <property type="match status" value="1"/>
</dbReference>
<evidence type="ECO:0000256" key="2">
    <source>
        <dbReference type="ARBA" id="ARBA00022617"/>
    </source>
</evidence>
<evidence type="ECO:0000256" key="4">
    <source>
        <dbReference type="ARBA" id="ARBA00023002"/>
    </source>
</evidence>
<evidence type="ECO:0000313" key="10">
    <source>
        <dbReference type="EMBL" id="VDH91743.1"/>
    </source>
</evidence>
<evidence type="ECO:0000256" key="5">
    <source>
        <dbReference type="ARBA" id="ARBA00023004"/>
    </source>
</evidence>
<dbReference type="AlphaFoldDB" id="A0A8B6BK42"/>
<dbReference type="PROSITE" id="PS00086">
    <property type="entry name" value="CYTOCHROME_P450"/>
    <property type="match status" value="1"/>
</dbReference>
<keyword evidence="3 7" id="KW-0479">Metal-binding</keyword>
<feature type="signal peptide" evidence="9">
    <location>
        <begin position="1"/>
        <end position="18"/>
    </location>
</feature>
<dbReference type="PANTHER" id="PTHR24286:SF384">
    <property type="entry name" value="P450, PUTATIVE (EUROFUNG)-RELATED"/>
    <property type="match status" value="1"/>
</dbReference>